<dbReference type="Proteomes" id="UP000243459">
    <property type="component" value="Chromosome 9"/>
</dbReference>
<dbReference type="PANTHER" id="PTHR43180">
    <property type="entry name" value="3-OXOACYL-(ACYL-CARRIER-PROTEIN) REDUCTASE (AFU_ORTHOLOGUE AFUA_6G11210)"/>
    <property type="match status" value="1"/>
</dbReference>
<dbReference type="FunFam" id="3.40.50.720:FF:000084">
    <property type="entry name" value="Short-chain dehydrogenase reductase"/>
    <property type="match status" value="1"/>
</dbReference>
<dbReference type="GO" id="GO:0016491">
    <property type="term" value="F:oxidoreductase activity"/>
    <property type="evidence" value="ECO:0007669"/>
    <property type="project" value="UniProtKB-KW"/>
</dbReference>
<dbReference type="PANTHER" id="PTHR43180:SF50">
    <property type="entry name" value="SHORT CHAIN DEHYDROGENASE"/>
    <property type="match status" value="1"/>
</dbReference>
<evidence type="ECO:0000256" key="1">
    <source>
        <dbReference type="ARBA" id="ARBA00023002"/>
    </source>
</evidence>
<dbReference type="OMA" id="DQTDDDW"/>
<evidence type="ECO:0000256" key="3">
    <source>
        <dbReference type="ARBA" id="ARBA00050958"/>
    </source>
</evidence>
<dbReference type="Gene3D" id="3.40.50.720">
    <property type="entry name" value="NAD(P)-binding Rossmann-like Domain"/>
    <property type="match status" value="1"/>
</dbReference>
<dbReference type="EMBL" id="CM007389">
    <property type="protein sequence ID" value="ONK57489.1"/>
    <property type="molecule type" value="Genomic_DNA"/>
</dbReference>
<evidence type="ECO:0000256" key="6">
    <source>
        <dbReference type="ARBA" id="ARBA00069361"/>
    </source>
</evidence>
<organism evidence="7 8">
    <name type="scientific">Asparagus officinalis</name>
    <name type="common">Garden asparagus</name>
    <dbReference type="NCBI Taxonomy" id="4686"/>
    <lineage>
        <taxon>Eukaryota</taxon>
        <taxon>Viridiplantae</taxon>
        <taxon>Streptophyta</taxon>
        <taxon>Embryophyta</taxon>
        <taxon>Tracheophyta</taxon>
        <taxon>Spermatophyta</taxon>
        <taxon>Magnoliopsida</taxon>
        <taxon>Liliopsida</taxon>
        <taxon>Asparagales</taxon>
        <taxon>Asparagaceae</taxon>
        <taxon>Asparagoideae</taxon>
        <taxon>Asparagus</taxon>
    </lineage>
</organism>
<reference evidence="8" key="1">
    <citation type="journal article" date="2017" name="Nat. Commun.">
        <title>The asparagus genome sheds light on the origin and evolution of a young Y chromosome.</title>
        <authorList>
            <person name="Harkess A."/>
            <person name="Zhou J."/>
            <person name="Xu C."/>
            <person name="Bowers J.E."/>
            <person name="Van der Hulst R."/>
            <person name="Ayyampalayam S."/>
            <person name="Mercati F."/>
            <person name="Riccardi P."/>
            <person name="McKain M.R."/>
            <person name="Kakrana A."/>
            <person name="Tang H."/>
            <person name="Ray J."/>
            <person name="Groenendijk J."/>
            <person name="Arikit S."/>
            <person name="Mathioni S.M."/>
            <person name="Nakano M."/>
            <person name="Shan H."/>
            <person name="Telgmann-Rauber A."/>
            <person name="Kanno A."/>
            <person name="Yue Z."/>
            <person name="Chen H."/>
            <person name="Li W."/>
            <person name="Chen Y."/>
            <person name="Xu X."/>
            <person name="Zhang Y."/>
            <person name="Luo S."/>
            <person name="Chen H."/>
            <person name="Gao J."/>
            <person name="Mao Z."/>
            <person name="Pires J.C."/>
            <person name="Luo M."/>
            <person name="Kudrna D."/>
            <person name="Wing R.A."/>
            <person name="Meyers B.C."/>
            <person name="Yi K."/>
            <person name="Kong H."/>
            <person name="Lavrijsen P."/>
            <person name="Sunseri F."/>
            <person name="Falavigna A."/>
            <person name="Ye Y."/>
            <person name="Leebens-Mack J.H."/>
            <person name="Chen G."/>
        </authorList>
    </citation>
    <scope>NUCLEOTIDE SEQUENCE [LARGE SCALE GENOMIC DNA]</scope>
    <source>
        <strain evidence="8">cv. DH0086</strain>
    </source>
</reference>
<comment type="catalytic activity">
    <reaction evidence="4">
        <text>(10bR,4aS)-noroxomaritidine + NADPH + H(+) = (10bR,4aS)-oxomaritidine + NADP(+)</text>
        <dbReference type="Rhea" id="RHEA:63196"/>
        <dbReference type="ChEBI" id="CHEBI:15378"/>
        <dbReference type="ChEBI" id="CHEBI:57783"/>
        <dbReference type="ChEBI" id="CHEBI:58349"/>
        <dbReference type="ChEBI" id="CHEBI:133995"/>
        <dbReference type="ChEBI" id="CHEBI:146208"/>
    </reaction>
    <physiologicalReaction direction="left-to-right" evidence="4">
        <dbReference type="Rhea" id="RHEA:63197"/>
    </physiologicalReaction>
</comment>
<comment type="function">
    <text evidence="5">In the Amaryllidaceae alkaloids biosynthesic pathway, catalyzes the conversion of noroxomaritidine to oxomaritidine, a precursor of haemanthamine- and crinamine-type alkaloids, promising anticancer agents. Can also, to some extent, catalyze the condensation of 3,4-dihydroxybenzaldehyde (3,4-DHBA) and tyramine to produce norbelladine, and of isovanillin and tyramine to produce 4'-O-methylnorbelladine.</text>
</comment>
<dbReference type="PRINTS" id="PR00081">
    <property type="entry name" value="GDHRDH"/>
</dbReference>
<accession>A0A5P1E4U0</accession>
<dbReference type="PRINTS" id="PR00080">
    <property type="entry name" value="SDRFAMILY"/>
</dbReference>
<comment type="similarity">
    <text evidence="2">Belongs to the short-chain dehydrogenases/reductases (SDR) family. SDR65C subfamily.</text>
</comment>
<sequence>MSLPNGNAPSPASGKRLEGKVAIITGGAAGIGAATAKLYCHHGAKVVIADIKDDLGRALCADISYDDNVTFVHCDVSNESDVKNAVDFTLAKYGKLDIMFNNAGVIDKPCNKIMDAELSEFERAITVNCTGVFLGTKHAARAMVAAGTKGSIINNGSVCTVVGGMAPYGYVAAKHGALGVTKNAAAELGQYGIRVNCISPFLIASPMSKGFFETEGGSIEDWICGMANLKRGAVLKAEDIAQAAVYFGSDESKYVSGHNFVVDGGFTAVNNSFGLFKQEA</sequence>
<dbReference type="AlphaFoldDB" id="A0A5P1E4U0"/>
<dbReference type="SUPFAM" id="SSF51735">
    <property type="entry name" value="NAD(P)-binding Rossmann-fold domains"/>
    <property type="match status" value="1"/>
</dbReference>
<name>A0A5P1E4U0_ASPOF</name>
<evidence type="ECO:0000256" key="4">
    <source>
        <dbReference type="ARBA" id="ARBA00052456"/>
    </source>
</evidence>
<evidence type="ECO:0000256" key="5">
    <source>
        <dbReference type="ARBA" id="ARBA00055943"/>
    </source>
</evidence>
<evidence type="ECO:0000313" key="7">
    <source>
        <dbReference type="EMBL" id="ONK57489.1"/>
    </source>
</evidence>
<keyword evidence="8" id="KW-1185">Reference proteome</keyword>
<proteinExistence type="inferred from homology"/>
<dbReference type="InterPro" id="IPR002347">
    <property type="entry name" value="SDR_fam"/>
</dbReference>
<protein>
    <recommendedName>
        <fullName evidence="6">Noroxomaritidine/norcraugsodine reductase</fullName>
    </recommendedName>
</protein>
<dbReference type="Pfam" id="PF13561">
    <property type="entry name" value="adh_short_C2"/>
    <property type="match status" value="1"/>
</dbReference>
<comment type="catalytic activity">
    <reaction evidence="3">
        <text>(10bS,4aR)-noroxomaritidine + NADPH + H(+) = (10bS,4aR)-oxomaritidine + NADP(+)</text>
        <dbReference type="Rhea" id="RHEA:63200"/>
        <dbReference type="ChEBI" id="CHEBI:15378"/>
        <dbReference type="ChEBI" id="CHEBI:57783"/>
        <dbReference type="ChEBI" id="CHEBI:58349"/>
        <dbReference type="ChEBI" id="CHEBI:133996"/>
        <dbReference type="ChEBI" id="CHEBI:146209"/>
    </reaction>
    <physiologicalReaction direction="left-to-right" evidence="3">
        <dbReference type="Rhea" id="RHEA:63201"/>
    </physiologicalReaction>
</comment>
<dbReference type="InterPro" id="IPR036291">
    <property type="entry name" value="NAD(P)-bd_dom_sf"/>
</dbReference>
<gene>
    <name evidence="7" type="ORF">A4U43_C09F1030</name>
</gene>
<evidence type="ECO:0000313" key="8">
    <source>
        <dbReference type="Proteomes" id="UP000243459"/>
    </source>
</evidence>
<evidence type="ECO:0000256" key="2">
    <source>
        <dbReference type="ARBA" id="ARBA00025714"/>
    </source>
</evidence>
<dbReference type="Gramene" id="ONK57489">
    <property type="protein sequence ID" value="ONK57489"/>
    <property type="gene ID" value="A4U43_C09F1030"/>
</dbReference>
<keyword evidence="1" id="KW-0560">Oxidoreductase</keyword>